<evidence type="ECO:0000256" key="8">
    <source>
        <dbReference type="ARBA" id="ARBA00023211"/>
    </source>
</evidence>
<dbReference type="CDD" id="cd02537">
    <property type="entry name" value="GT8_Glycogenin"/>
    <property type="match status" value="1"/>
</dbReference>
<dbReference type="Pfam" id="PF01501">
    <property type="entry name" value="Glyco_transf_8"/>
    <property type="match status" value="2"/>
</dbReference>
<evidence type="ECO:0000256" key="1">
    <source>
        <dbReference type="ARBA" id="ARBA00001936"/>
    </source>
</evidence>
<dbReference type="GO" id="GO:0005737">
    <property type="term" value="C:cytoplasm"/>
    <property type="evidence" value="ECO:0007669"/>
    <property type="project" value="UniProtKB-SubCell"/>
</dbReference>
<dbReference type="Proteomes" id="UP000614601">
    <property type="component" value="Unassembled WGS sequence"/>
</dbReference>
<name>A0A811LMS6_9BILA</name>
<sequence length="494" mass="57714">MSTAWVTLATNDGYAVGALVLAQSLRAANTQHKLHILYTNGVSAEVREKLQRTFDDSTLVDVLDSNDAANLSLIGRPDLGVTFTKLHCWRLTQYTKAVFLDADTLVINNSDELFDRPELAAAADIGWPDYFNSGVFVFVPSQETYDKLVQFGVEHGTFDGGDQGLLNQFFAGWRDWSSAHRLPFVYNVTSGAIYSYAAAFKKLASEIKIVHFLGARKPWHQFGAQTHASEHLALWQKLYHDKVEESLPAHLARYGSGFPPPRPPLYKDHRRRHKKRHHEKHHEEHHQQHHPQEQHHGHDQGSTHHHEQQQYQPEHAEQHYHDPQPHVHHEKQHLQPSYVEHHEEHYEPSYVEYHHEQHYEQPSHYHEEPYHHHEQQYDNESQPFYDTVETFHHEDNVDHGYHHEDHHNEDKDLQFYEAPSHELHDILQDSWPEKETYVVESGSTDVVLDLNGSSSDESKWERRYEDWDRGAIDYAGKDAFENIQKQIEKALNEE</sequence>
<comment type="caution">
    <text evidence="15">The sequence shown here is derived from an EMBL/GenBank/DDBJ whole genome shotgun (WGS) entry which is preliminary data.</text>
</comment>
<dbReference type="GO" id="GO:0008466">
    <property type="term" value="F:glycogenin glucosyltransferase activity"/>
    <property type="evidence" value="ECO:0007669"/>
    <property type="project" value="UniProtKB-EC"/>
</dbReference>
<dbReference type="GO" id="GO:0046872">
    <property type="term" value="F:metal ion binding"/>
    <property type="evidence" value="ECO:0007669"/>
    <property type="project" value="UniProtKB-KW"/>
</dbReference>
<comment type="catalytic activity">
    <reaction evidence="12">
        <text>L-tyrosyl-[glycogenin] + UDP-alpha-D-glucose = alpha-D-glucosyl-L-tyrosyl-[glycogenin] + UDP + H(+)</text>
        <dbReference type="Rhea" id="RHEA:23360"/>
        <dbReference type="Rhea" id="RHEA-COMP:14604"/>
        <dbReference type="Rhea" id="RHEA-COMP:14605"/>
        <dbReference type="ChEBI" id="CHEBI:15378"/>
        <dbReference type="ChEBI" id="CHEBI:46858"/>
        <dbReference type="ChEBI" id="CHEBI:58223"/>
        <dbReference type="ChEBI" id="CHEBI:58885"/>
        <dbReference type="ChEBI" id="CHEBI:140573"/>
        <dbReference type="EC" id="2.4.1.186"/>
    </reaction>
</comment>
<feature type="compositionally biased region" description="Basic residues" evidence="14">
    <location>
        <begin position="268"/>
        <end position="280"/>
    </location>
</feature>
<evidence type="ECO:0000256" key="13">
    <source>
        <dbReference type="ARBA" id="ARBA00057883"/>
    </source>
</evidence>
<evidence type="ECO:0000256" key="7">
    <source>
        <dbReference type="ARBA" id="ARBA00023180"/>
    </source>
</evidence>
<accession>A0A811LMS6</accession>
<dbReference type="Proteomes" id="UP000783686">
    <property type="component" value="Unassembled WGS sequence"/>
</dbReference>
<evidence type="ECO:0000256" key="14">
    <source>
        <dbReference type="SAM" id="MobiDB-lite"/>
    </source>
</evidence>
<evidence type="ECO:0000256" key="10">
    <source>
        <dbReference type="ARBA" id="ARBA00038934"/>
    </source>
</evidence>
<evidence type="ECO:0000256" key="2">
    <source>
        <dbReference type="ARBA" id="ARBA00004496"/>
    </source>
</evidence>
<dbReference type="AlphaFoldDB" id="A0A811LMS6"/>
<keyword evidence="16" id="KW-1185">Reference proteome</keyword>
<dbReference type="EC" id="2.4.1.186" evidence="10"/>
<keyword evidence="5" id="KW-0479">Metal-binding</keyword>
<reference evidence="15" key="1">
    <citation type="submission" date="2020-09" db="EMBL/GenBank/DDBJ databases">
        <authorList>
            <person name="Kikuchi T."/>
        </authorList>
    </citation>
    <scope>NUCLEOTIDE SEQUENCE</scope>
    <source>
        <strain evidence="15">SH1</strain>
    </source>
</reference>
<dbReference type="OrthoDB" id="2014201at2759"/>
<dbReference type="InterPro" id="IPR029044">
    <property type="entry name" value="Nucleotide-diphossugar_trans"/>
</dbReference>
<comment type="subcellular location">
    <subcellularLocation>
        <location evidence="2">Cytoplasm</location>
    </subcellularLocation>
</comment>
<evidence type="ECO:0000313" key="16">
    <source>
        <dbReference type="Proteomes" id="UP000614601"/>
    </source>
</evidence>
<proteinExistence type="inferred from homology"/>
<evidence type="ECO:0000256" key="6">
    <source>
        <dbReference type="ARBA" id="ARBA00023056"/>
    </source>
</evidence>
<evidence type="ECO:0000256" key="11">
    <source>
        <dbReference type="ARBA" id="ARBA00050886"/>
    </source>
</evidence>
<protein>
    <recommendedName>
        <fullName evidence="10">glycogenin glucosyltransferase</fullName>
        <ecNumber evidence="10">2.4.1.186</ecNumber>
    </recommendedName>
</protein>
<dbReference type="EMBL" id="CAJFDH010000006">
    <property type="protein sequence ID" value="CAD5229035.1"/>
    <property type="molecule type" value="Genomic_DNA"/>
</dbReference>
<dbReference type="SUPFAM" id="SSF53448">
    <property type="entry name" value="Nucleotide-diphospho-sugar transferases"/>
    <property type="match status" value="1"/>
</dbReference>
<dbReference type="FunFam" id="3.90.550.10:FF:000092">
    <property type="entry name" value="Glycogenin 2"/>
    <property type="match status" value="1"/>
</dbReference>
<feature type="compositionally biased region" description="Basic and acidic residues" evidence="14">
    <location>
        <begin position="281"/>
        <end position="327"/>
    </location>
</feature>
<evidence type="ECO:0000256" key="5">
    <source>
        <dbReference type="ARBA" id="ARBA00022723"/>
    </source>
</evidence>
<dbReference type="InterPro" id="IPR002495">
    <property type="entry name" value="Glyco_trans_8"/>
</dbReference>
<dbReference type="GO" id="GO:0005978">
    <property type="term" value="P:glycogen biosynthetic process"/>
    <property type="evidence" value="ECO:0007669"/>
    <property type="project" value="UniProtKB-KW"/>
</dbReference>
<comment type="cofactor">
    <cofactor evidence="1">
        <name>Mn(2+)</name>
        <dbReference type="ChEBI" id="CHEBI:29035"/>
    </cofactor>
</comment>
<evidence type="ECO:0000313" key="15">
    <source>
        <dbReference type="EMBL" id="CAD5229035.1"/>
    </source>
</evidence>
<keyword evidence="3" id="KW-0963">Cytoplasm</keyword>
<dbReference type="PANTHER" id="PTHR11183">
    <property type="entry name" value="GLYCOGENIN SUBFAMILY MEMBER"/>
    <property type="match status" value="1"/>
</dbReference>
<comment type="catalytic activity">
    <reaction evidence="11">
        <text>[1,4-alpha-D-glucosyl](n)-L-tyrosyl-[glycogenin] + UDP-alpha-D-glucose = [1,4-alpha-D-glucosyl](n+1)-L-tyrosyl-[glycogenin] + UDP + H(+)</text>
        <dbReference type="Rhea" id="RHEA:56560"/>
        <dbReference type="Rhea" id="RHEA-COMP:14606"/>
        <dbReference type="Rhea" id="RHEA-COMP:14607"/>
        <dbReference type="ChEBI" id="CHEBI:15378"/>
        <dbReference type="ChEBI" id="CHEBI:58223"/>
        <dbReference type="ChEBI" id="CHEBI:58885"/>
        <dbReference type="ChEBI" id="CHEBI:140574"/>
        <dbReference type="EC" id="2.4.1.186"/>
    </reaction>
</comment>
<feature type="region of interest" description="Disordered" evidence="14">
    <location>
        <begin position="252"/>
        <end position="344"/>
    </location>
</feature>
<keyword evidence="6" id="KW-0320">Glycogen biosynthesis</keyword>
<evidence type="ECO:0000256" key="12">
    <source>
        <dbReference type="ARBA" id="ARBA00052293"/>
    </source>
</evidence>
<evidence type="ECO:0000256" key="4">
    <source>
        <dbReference type="ARBA" id="ARBA00022679"/>
    </source>
</evidence>
<comment type="function">
    <text evidence="13">Self-glucosylating initiator of glycogen synthesis. It catalyzes the formation of a short alpha (1,4)-glucosyl chain covalently attached via a glucose 1-O-tyrosyl linkage to internal tyrosine residues and these chains act as primers for the elongation reaction catalyzed by glycogen synthase.</text>
</comment>
<dbReference type="InterPro" id="IPR050587">
    <property type="entry name" value="GNT1/Glycosyltrans_8"/>
</dbReference>
<organism evidence="15 16">
    <name type="scientific">Bursaphelenchus okinawaensis</name>
    <dbReference type="NCBI Taxonomy" id="465554"/>
    <lineage>
        <taxon>Eukaryota</taxon>
        <taxon>Metazoa</taxon>
        <taxon>Ecdysozoa</taxon>
        <taxon>Nematoda</taxon>
        <taxon>Chromadorea</taxon>
        <taxon>Rhabditida</taxon>
        <taxon>Tylenchina</taxon>
        <taxon>Tylenchomorpha</taxon>
        <taxon>Aphelenchoidea</taxon>
        <taxon>Aphelenchoididae</taxon>
        <taxon>Bursaphelenchus</taxon>
    </lineage>
</organism>
<evidence type="ECO:0000256" key="3">
    <source>
        <dbReference type="ARBA" id="ARBA00022490"/>
    </source>
</evidence>
<gene>
    <name evidence="15" type="ORF">BOKJ2_LOCUS13094</name>
</gene>
<keyword evidence="4" id="KW-0808">Transferase</keyword>
<comment type="similarity">
    <text evidence="9">Belongs to the glycosyltransferase 8 family. Glycogenin subfamily.</text>
</comment>
<dbReference type="Gene3D" id="3.90.550.10">
    <property type="entry name" value="Spore Coat Polysaccharide Biosynthesis Protein SpsA, Chain A"/>
    <property type="match status" value="1"/>
</dbReference>
<keyword evidence="7" id="KW-0325">Glycoprotein</keyword>
<dbReference type="EMBL" id="CAJFCW020000006">
    <property type="protein sequence ID" value="CAG9125576.1"/>
    <property type="molecule type" value="Genomic_DNA"/>
</dbReference>
<keyword evidence="8" id="KW-0464">Manganese</keyword>
<evidence type="ECO:0000256" key="9">
    <source>
        <dbReference type="ARBA" id="ARBA00038162"/>
    </source>
</evidence>